<proteinExistence type="predicted"/>
<keyword evidence="3" id="KW-1133">Transmembrane helix</keyword>
<dbReference type="Proteomes" id="UP000230423">
    <property type="component" value="Unassembled WGS sequence"/>
</dbReference>
<dbReference type="EMBL" id="KZ353150">
    <property type="protein sequence ID" value="PIO61704.1"/>
    <property type="molecule type" value="Genomic_DNA"/>
</dbReference>
<keyword evidence="1" id="KW-0547">Nucleotide-binding</keyword>
<name>A0A2G9TUP5_TELCI</name>
<reference evidence="4 5" key="1">
    <citation type="submission" date="2015-09" db="EMBL/GenBank/DDBJ databases">
        <title>Draft genome of the parasitic nematode Teladorsagia circumcincta isolate WARC Sus (inbred).</title>
        <authorList>
            <person name="Mitreva M."/>
        </authorList>
    </citation>
    <scope>NUCLEOTIDE SEQUENCE [LARGE SCALE GENOMIC DNA]</scope>
    <source>
        <strain evidence="4 5">S</strain>
    </source>
</reference>
<evidence type="ECO:0000313" key="4">
    <source>
        <dbReference type="EMBL" id="PIO61704.1"/>
    </source>
</evidence>
<sequence length="235" mass="26797">VLICLDTAQYRRTFMKKVSLMDMISEEYVYVMIGVDINGDDVDPKMLKDFQAKVVARVRDDPLYCDTLACMSNDGKAVMTKGYTNEATTLWATRDGQRPLARPKCGYTGTECPKPFWEQYGIYVIVAAAVVGVLLIAAIMFIVYVIRTRKKEQEQQRLLWQIPYMKLRKPPTSRELQQQSKRSLQSGKSVLTGDSKLTESNFGDYEIYYLEGDSVLTTKYPVTGLTDEDCSRFPQ</sequence>
<keyword evidence="3" id="KW-0812">Transmembrane</keyword>
<dbReference type="GO" id="GO:0007168">
    <property type="term" value="P:receptor guanylyl cyclase signaling pathway"/>
    <property type="evidence" value="ECO:0007669"/>
    <property type="project" value="TreeGrafter"/>
</dbReference>
<evidence type="ECO:0008006" key="6">
    <source>
        <dbReference type="Google" id="ProtNLM"/>
    </source>
</evidence>
<dbReference type="Gene3D" id="3.40.50.2300">
    <property type="match status" value="1"/>
</dbReference>
<feature type="non-terminal residue" evidence="4">
    <location>
        <position position="1"/>
    </location>
</feature>
<dbReference type="GO" id="GO:0004016">
    <property type="term" value="F:adenylate cyclase activity"/>
    <property type="evidence" value="ECO:0007669"/>
    <property type="project" value="TreeGrafter"/>
</dbReference>
<evidence type="ECO:0000256" key="2">
    <source>
        <dbReference type="ARBA" id="ARBA00023239"/>
    </source>
</evidence>
<keyword evidence="3" id="KW-0472">Membrane</keyword>
<dbReference type="InterPro" id="IPR028082">
    <property type="entry name" value="Peripla_BP_I"/>
</dbReference>
<evidence type="ECO:0000256" key="1">
    <source>
        <dbReference type="ARBA" id="ARBA00022741"/>
    </source>
</evidence>
<accession>A0A2G9TUP5</accession>
<keyword evidence="5" id="KW-1185">Reference proteome</keyword>
<dbReference type="GO" id="GO:0001653">
    <property type="term" value="F:peptide receptor activity"/>
    <property type="evidence" value="ECO:0007669"/>
    <property type="project" value="TreeGrafter"/>
</dbReference>
<dbReference type="AlphaFoldDB" id="A0A2G9TUP5"/>
<dbReference type="OrthoDB" id="4062651at2759"/>
<feature type="non-terminal residue" evidence="4">
    <location>
        <position position="235"/>
    </location>
</feature>
<organism evidence="4 5">
    <name type="scientific">Teladorsagia circumcincta</name>
    <name type="common">Brown stomach worm</name>
    <name type="synonym">Ostertagia circumcincta</name>
    <dbReference type="NCBI Taxonomy" id="45464"/>
    <lineage>
        <taxon>Eukaryota</taxon>
        <taxon>Metazoa</taxon>
        <taxon>Ecdysozoa</taxon>
        <taxon>Nematoda</taxon>
        <taxon>Chromadorea</taxon>
        <taxon>Rhabditida</taxon>
        <taxon>Rhabditina</taxon>
        <taxon>Rhabditomorpha</taxon>
        <taxon>Strongyloidea</taxon>
        <taxon>Trichostrongylidae</taxon>
        <taxon>Teladorsagia</taxon>
    </lineage>
</organism>
<protein>
    <recommendedName>
        <fullName evidence="6">Receptor ligand binding region domain-containing protein</fullName>
    </recommendedName>
</protein>
<evidence type="ECO:0000256" key="3">
    <source>
        <dbReference type="SAM" id="Phobius"/>
    </source>
</evidence>
<gene>
    <name evidence="4" type="ORF">TELCIR_16764</name>
</gene>
<evidence type="ECO:0000313" key="5">
    <source>
        <dbReference type="Proteomes" id="UP000230423"/>
    </source>
</evidence>
<dbReference type="GO" id="GO:0004383">
    <property type="term" value="F:guanylate cyclase activity"/>
    <property type="evidence" value="ECO:0007669"/>
    <property type="project" value="TreeGrafter"/>
</dbReference>
<dbReference type="GO" id="GO:0000166">
    <property type="term" value="F:nucleotide binding"/>
    <property type="evidence" value="ECO:0007669"/>
    <property type="project" value="UniProtKB-KW"/>
</dbReference>
<dbReference type="InterPro" id="IPR050401">
    <property type="entry name" value="Cyclic_nucleotide_synthase"/>
</dbReference>
<dbReference type="SUPFAM" id="SSF53822">
    <property type="entry name" value="Periplasmic binding protein-like I"/>
    <property type="match status" value="1"/>
</dbReference>
<feature type="transmembrane region" description="Helical" evidence="3">
    <location>
        <begin position="120"/>
        <end position="146"/>
    </location>
</feature>
<dbReference type="PANTHER" id="PTHR11920:SF495">
    <property type="entry name" value="RECEPTOR-TYPE GUANYLATE CYCLASE GCY-7"/>
    <property type="match status" value="1"/>
</dbReference>
<dbReference type="GO" id="GO:0005886">
    <property type="term" value="C:plasma membrane"/>
    <property type="evidence" value="ECO:0007669"/>
    <property type="project" value="TreeGrafter"/>
</dbReference>
<dbReference type="PANTHER" id="PTHR11920">
    <property type="entry name" value="GUANYLYL CYCLASE"/>
    <property type="match status" value="1"/>
</dbReference>
<keyword evidence="2" id="KW-0456">Lyase</keyword>